<dbReference type="InterPro" id="IPR036250">
    <property type="entry name" value="AcylCo_DH-like_C"/>
</dbReference>
<dbReference type="PANTHER" id="PTHR43292">
    <property type="entry name" value="ACYL-COA DEHYDROGENASE"/>
    <property type="match status" value="1"/>
</dbReference>
<evidence type="ECO:0000259" key="9">
    <source>
        <dbReference type="Pfam" id="PF02771"/>
    </source>
</evidence>
<sequence length="392" mass="44043">MDLHFSEADHEFRARARTWLKAHVPTDSRPAHGEASARFDRDWQRKLYEHGWAGVAWPKEYGGLGLSGLQQVIWYEELARAQAPHHINTTYVAMMHAGPTLITRGTEEQKAFHLPRILSGEALWCQGFSEPNAGSDLASLKTRGVVDGDVVVVTGSKMWTTDAQHADYQELLVRTDPQSERHKGLTWLICDMRLPGIDIKPIRTMMQDEHVNSVFYDEVRIPLSNVVGEVGGGWSTALATLSFERGLGFIGDQLELYERVNRVIDLAEQVEFEDGRRAIEDSAISQRLAAIKADAIAIRAMTLADIAETDRTGMPGPKGSMMKLLVTQTHKALSEVVGEILDWDFLEFNGDRSNNPWIYEYLWSWIFSISGGTSEIQREITADRVLGLPRAR</sequence>
<dbReference type="GO" id="GO:0016627">
    <property type="term" value="F:oxidoreductase activity, acting on the CH-CH group of donors"/>
    <property type="evidence" value="ECO:0007669"/>
    <property type="project" value="InterPro"/>
</dbReference>
<evidence type="ECO:0000256" key="2">
    <source>
        <dbReference type="ARBA" id="ARBA00009347"/>
    </source>
</evidence>
<evidence type="ECO:0000313" key="10">
    <source>
        <dbReference type="EMBL" id="KHK90149.1"/>
    </source>
</evidence>
<feature type="domain" description="Acyl-CoA dehydrogenase/oxidase N-terminal" evidence="9">
    <location>
        <begin position="7"/>
        <end position="121"/>
    </location>
</feature>
<feature type="domain" description="Acyl-CoA oxidase/dehydrogenase middle" evidence="8">
    <location>
        <begin position="125"/>
        <end position="205"/>
    </location>
</feature>
<keyword evidence="3 6" id="KW-0285">Flavoprotein</keyword>
<dbReference type="InterPro" id="IPR013786">
    <property type="entry name" value="AcylCoA_DH/ox_N"/>
</dbReference>
<evidence type="ECO:0000256" key="1">
    <source>
        <dbReference type="ARBA" id="ARBA00001974"/>
    </source>
</evidence>
<dbReference type="STRING" id="1348853.LK12_15825"/>
<evidence type="ECO:0000256" key="6">
    <source>
        <dbReference type="RuleBase" id="RU362125"/>
    </source>
</evidence>
<accession>A0A0B1ZLG0</accession>
<organism evidence="10 11">
    <name type="scientific">Novosphingobium malaysiense</name>
    <dbReference type="NCBI Taxonomy" id="1348853"/>
    <lineage>
        <taxon>Bacteria</taxon>
        <taxon>Pseudomonadati</taxon>
        <taxon>Pseudomonadota</taxon>
        <taxon>Alphaproteobacteria</taxon>
        <taxon>Sphingomonadales</taxon>
        <taxon>Sphingomonadaceae</taxon>
        <taxon>Novosphingobium</taxon>
    </lineage>
</organism>
<evidence type="ECO:0000256" key="4">
    <source>
        <dbReference type="ARBA" id="ARBA00022827"/>
    </source>
</evidence>
<dbReference type="InterPro" id="IPR009075">
    <property type="entry name" value="AcylCo_DH/oxidase_C"/>
</dbReference>
<comment type="cofactor">
    <cofactor evidence="1 6">
        <name>FAD</name>
        <dbReference type="ChEBI" id="CHEBI:57692"/>
    </cofactor>
</comment>
<dbReference type="InterPro" id="IPR037069">
    <property type="entry name" value="AcylCoA_DH/ox_N_sf"/>
</dbReference>
<dbReference type="Gene3D" id="2.40.110.10">
    <property type="entry name" value="Butyryl-CoA Dehydrogenase, subunit A, domain 2"/>
    <property type="match status" value="1"/>
</dbReference>
<dbReference type="Proteomes" id="UP000031057">
    <property type="component" value="Unassembled WGS sequence"/>
</dbReference>
<evidence type="ECO:0000256" key="5">
    <source>
        <dbReference type="ARBA" id="ARBA00023002"/>
    </source>
</evidence>
<keyword evidence="4 6" id="KW-0274">FAD</keyword>
<gene>
    <name evidence="10" type="ORF">LK12_15825</name>
</gene>
<name>A0A0B1ZLG0_9SPHN</name>
<dbReference type="Pfam" id="PF00441">
    <property type="entry name" value="Acyl-CoA_dh_1"/>
    <property type="match status" value="1"/>
</dbReference>
<dbReference type="OrthoDB" id="9780544at2"/>
<dbReference type="GO" id="GO:0050660">
    <property type="term" value="F:flavin adenine dinucleotide binding"/>
    <property type="evidence" value="ECO:0007669"/>
    <property type="project" value="InterPro"/>
</dbReference>
<dbReference type="SUPFAM" id="SSF56645">
    <property type="entry name" value="Acyl-CoA dehydrogenase NM domain-like"/>
    <property type="match status" value="1"/>
</dbReference>
<dbReference type="SUPFAM" id="SSF47203">
    <property type="entry name" value="Acyl-CoA dehydrogenase C-terminal domain-like"/>
    <property type="match status" value="1"/>
</dbReference>
<dbReference type="RefSeq" id="WP_039286212.1">
    <property type="nucleotide sequence ID" value="NZ_JTDI01000005.1"/>
</dbReference>
<dbReference type="PANTHER" id="PTHR43292:SF3">
    <property type="entry name" value="ACYL-COA DEHYDROGENASE FADE29"/>
    <property type="match status" value="1"/>
</dbReference>
<comment type="caution">
    <text evidence="10">The sequence shown here is derived from an EMBL/GenBank/DDBJ whole genome shotgun (WGS) entry which is preliminary data.</text>
</comment>
<proteinExistence type="inferred from homology"/>
<evidence type="ECO:0000313" key="11">
    <source>
        <dbReference type="Proteomes" id="UP000031057"/>
    </source>
</evidence>
<dbReference type="InterPro" id="IPR052161">
    <property type="entry name" value="Mycobact_Acyl-CoA_DH"/>
</dbReference>
<keyword evidence="5 6" id="KW-0560">Oxidoreductase</keyword>
<dbReference type="Gene3D" id="1.20.140.10">
    <property type="entry name" value="Butyryl-CoA Dehydrogenase, subunit A, domain 3"/>
    <property type="match status" value="1"/>
</dbReference>
<dbReference type="Pfam" id="PF02771">
    <property type="entry name" value="Acyl-CoA_dh_N"/>
    <property type="match status" value="1"/>
</dbReference>
<dbReference type="AlphaFoldDB" id="A0A0B1ZLG0"/>
<dbReference type="Gene3D" id="1.10.540.10">
    <property type="entry name" value="Acyl-CoA dehydrogenase/oxidase, N-terminal domain"/>
    <property type="match status" value="1"/>
</dbReference>
<dbReference type="InterPro" id="IPR009100">
    <property type="entry name" value="AcylCoA_DH/oxidase_NM_dom_sf"/>
</dbReference>
<feature type="domain" description="Acyl-CoA dehydrogenase/oxidase C-terminal" evidence="7">
    <location>
        <begin position="231"/>
        <end position="386"/>
    </location>
</feature>
<evidence type="ECO:0000256" key="3">
    <source>
        <dbReference type="ARBA" id="ARBA00022630"/>
    </source>
</evidence>
<reference evidence="10 11" key="1">
    <citation type="submission" date="2014-10" db="EMBL/GenBank/DDBJ databases">
        <title>Genome sequence of Novosphingobium malaysiense MUSC 273(T).</title>
        <authorList>
            <person name="Lee L.-H."/>
        </authorList>
    </citation>
    <scope>NUCLEOTIDE SEQUENCE [LARGE SCALE GENOMIC DNA]</scope>
    <source>
        <strain evidence="10 11">MUSC 273</strain>
    </source>
</reference>
<keyword evidence="11" id="KW-1185">Reference proteome</keyword>
<evidence type="ECO:0000259" key="8">
    <source>
        <dbReference type="Pfam" id="PF02770"/>
    </source>
</evidence>
<dbReference type="InterPro" id="IPR006091">
    <property type="entry name" value="Acyl-CoA_Oxase/DH_mid-dom"/>
</dbReference>
<evidence type="ECO:0000259" key="7">
    <source>
        <dbReference type="Pfam" id="PF00441"/>
    </source>
</evidence>
<dbReference type="GO" id="GO:0005886">
    <property type="term" value="C:plasma membrane"/>
    <property type="evidence" value="ECO:0007669"/>
    <property type="project" value="TreeGrafter"/>
</dbReference>
<dbReference type="InterPro" id="IPR046373">
    <property type="entry name" value="Acyl-CoA_Oxase/DH_mid-dom_sf"/>
</dbReference>
<dbReference type="EMBL" id="JTDI01000005">
    <property type="protein sequence ID" value="KHK90149.1"/>
    <property type="molecule type" value="Genomic_DNA"/>
</dbReference>
<protein>
    <submittedName>
        <fullName evidence="10">Acyl-CoA dehydrogenase</fullName>
    </submittedName>
</protein>
<comment type="similarity">
    <text evidence="2 6">Belongs to the acyl-CoA dehydrogenase family.</text>
</comment>
<dbReference type="Pfam" id="PF02770">
    <property type="entry name" value="Acyl-CoA_dh_M"/>
    <property type="match status" value="1"/>
</dbReference>